<feature type="domain" description="Helicase C-terminal" evidence="13">
    <location>
        <begin position="1257"/>
        <end position="1407"/>
    </location>
</feature>
<dbReference type="OrthoDB" id="448448at2759"/>
<dbReference type="InterPro" id="IPR017907">
    <property type="entry name" value="Znf_RING_CS"/>
</dbReference>
<dbReference type="Proteomes" id="UP000322873">
    <property type="component" value="Unassembled WGS sequence"/>
</dbReference>
<dbReference type="GO" id="GO:0005524">
    <property type="term" value="F:ATP binding"/>
    <property type="evidence" value="ECO:0007669"/>
    <property type="project" value="UniProtKB-KW"/>
</dbReference>
<feature type="region of interest" description="Disordered" evidence="10">
    <location>
        <begin position="166"/>
        <end position="221"/>
    </location>
</feature>
<feature type="region of interest" description="Disordered" evidence="10">
    <location>
        <begin position="1"/>
        <end position="63"/>
    </location>
</feature>
<keyword evidence="3" id="KW-0547">Nucleotide-binding</keyword>
<comment type="caution">
    <text evidence="14">The sequence shown here is derived from an EMBL/GenBank/DDBJ whole genome shotgun (WGS) entry which is preliminary data.</text>
</comment>
<sequence>MSSSDEESEREFASGGDIYDFLDHGNSQDLDSQNPSTPVRVQIPADYSTPAQPQRQRHTQLPTLHARPSSICTETAFQLSASRMPATPVVRQESLRPAVGDGLVQEHVPTAYQDQRISPAVLPCPSISNNSSQDILSPRVDSDINDGSFAGSQHVDEASASIIASIESPKVKNEESQSTIGHVGSQMGSENIYDVSPREYSRAPPQQPGRQRPSIFGSPRDSCVYSARTSRNLQIPQPSRQNVEPGAIIVDSDSDDDCVIMEVREVRPEQRRIFTMESPRPLVKDEPAPDTWTSLSTPEVANDSYLSINASSNGGMASGGDWQLSLTDEEMLAAQEAIIPRARSDDVEPTSPTLNESRKRRRESIAYSEHQPEIDTAEIDTAMQVNEDDDEWMHAQGGDDDGSQEEYDNLLTIQNTLNEDLNRKGNLSLDERAELIRVSNTLARMDRLKAAQAQCVEDEEDEDTLFIPETRRRSPSIVDNGEGPSTRRENGYNNVDDDAGLASMLQEEFDRDIDNGSSTKLKSKKTRRAPAKNAREVFEREKERRIEKQREKSQKKRAAGGQGRKAEKVKAGRKGKGKEREKKSKKGSVKVDRGMNETRFMRSRAGQQDEIGQLILDNLMNCDPVGDRLQDPIFDVGPEPEIDGGTRTKTSQLQQLFANIPEGSSKTKGKSDKAKLLQASRSFGYAQVKAVNGKWLVKGMKSTLYHHQLLGAQWMVSRELSSEPPHGGLLADSMGLGKTVQMLACMVGNPPTNEDRKRGVTATLIVVPSSVINQWLEEIRSHVDCIDGFRKVLQYKASMHIPRAVLMDLDIVVTSYTEVMKQFPFPDRKGREDIARFGYKKWWKMAHADLGDLHRINWRRVILDEAHAIKNNSARTSLACQNLKSVYRWCLTGTPLLNRLEELFPYLRFLKANYSMDWKTFQQYFCDPDADDCTNRIATLLSYAMMRRTMKTTILNRPIIVLPEPHPVMQQINFSREERIIYRITENRFRANLNVFLANGTAQRAYGVFFVQLLRLRQCTSHPFMLERTMKESWTTEDVELLRGELKKQGISRIPFYEQCKLWVTQSEEERAAAIARGEEGAEAIPFGLSEFGNSFKFDKALDSLNDEELYTRITCHICSDVPNQPIITTCKHIFCRSCLTNHLHSQMILSDGDDTYNVCPKCDIIFSSAEPYRDLEIPDDENMDSGPNQTQESESSARGRNKRQKSSNDGSRRPRGIRSKGIDALGFEPFTKDSTWVTKSDYDPDFPLIPSAKTTALKALLLKGFQEAPDDKVVIYVQFRTLARIIGRMCTAEGWGFLYLTGDASLDHRNKAIKEFRIKDNIPILIAGLKCGGLGLNFPFANRCISLDLWWNHGVEQQAFGRIFRIGQNKQTWMTRLVVRNSVDMRLLGMQDWKLQACEKAIDNNGQSSPTGSGGGTLNLSQLARLFGFLKTDEDNNLVSIEPDYEDDVDGEEMDGSKASQG</sequence>
<evidence type="ECO:0000256" key="8">
    <source>
        <dbReference type="ARBA" id="ARBA00022840"/>
    </source>
</evidence>
<evidence type="ECO:0000259" key="12">
    <source>
        <dbReference type="PROSITE" id="PS51192"/>
    </source>
</evidence>
<feature type="compositionally biased region" description="Polar residues" evidence="10">
    <location>
        <begin position="25"/>
        <end position="39"/>
    </location>
</feature>
<dbReference type="PANTHER" id="PTHR45626">
    <property type="entry name" value="TRANSCRIPTION TERMINATION FACTOR 2-RELATED"/>
    <property type="match status" value="1"/>
</dbReference>
<feature type="compositionally biased region" description="Basic and acidic residues" evidence="10">
    <location>
        <begin position="533"/>
        <end position="552"/>
    </location>
</feature>
<evidence type="ECO:0000256" key="1">
    <source>
        <dbReference type="ARBA" id="ARBA00007025"/>
    </source>
</evidence>
<evidence type="ECO:0000256" key="7">
    <source>
        <dbReference type="ARBA" id="ARBA00022833"/>
    </source>
</evidence>
<dbReference type="FunFam" id="3.40.50.10810:FF:000116">
    <property type="entry name" value="SNF2 family helicase, putative"/>
    <property type="match status" value="1"/>
</dbReference>
<evidence type="ECO:0000256" key="4">
    <source>
        <dbReference type="ARBA" id="ARBA00022771"/>
    </source>
</evidence>
<dbReference type="SUPFAM" id="SSF52540">
    <property type="entry name" value="P-loop containing nucleoside triphosphate hydrolases"/>
    <property type="match status" value="2"/>
</dbReference>
<dbReference type="Pfam" id="PF00271">
    <property type="entry name" value="Helicase_C"/>
    <property type="match status" value="1"/>
</dbReference>
<comment type="similarity">
    <text evidence="1">Belongs to the SNF2/RAD54 helicase family.</text>
</comment>
<dbReference type="Gene3D" id="3.40.50.10810">
    <property type="entry name" value="Tandem AAA-ATPase domain"/>
    <property type="match status" value="1"/>
</dbReference>
<dbReference type="SMART" id="SM00490">
    <property type="entry name" value="HELICc"/>
    <property type="match status" value="1"/>
</dbReference>
<evidence type="ECO:0000313" key="15">
    <source>
        <dbReference type="Proteomes" id="UP000322873"/>
    </source>
</evidence>
<dbReference type="InterPro" id="IPR018957">
    <property type="entry name" value="Znf_C3HC4_RING-type"/>
</dbReference>
<dbReference type="InterPro" id="IPR001650">
    <property type="entry name" value="Helicase_C-like"/>
</dbReference>
<proteinExistence type="inferred from homology"/>
<evidence type="ECO:0000259" key="11">
    <source>
        <dbReference type="PROSITE" id="PS50089"/>
    </source>
</evidence>
<dbReference type="InterPro" id="IPR001841">
    <property type="entry name" value="Znf_RING"/>
</dbReference>
<keyword evidence="15" id="KW-1185">Reference proteome</keyword>
<dbReference type="CDD" id="cd18793">
    <property type="entry name" value="SF2_C_SNF"/>
    <property type="match status" value="1"/>
</dbReference>
<dbReference type="PANTHER" id="PTHR45626:SF17">
    <property type="entry name" value="HELICASE-LIKE TRANSCRIPTION FACTOR"/>
    <property type="match status" value="1"/>
</dbReference>
<evidence type="ECO:0000256" key="6">
    <source>
        <dbReference type="ARBA" id="ARBA00022806"/>
    </source>
</evidence>
<dbReference type="PROSITE" id="PS50089">
    <property type="entry name" value="ZF_RING_2"/>
    <property type="match status" value="1"/>
</dbReference>
<dbReference type="PROSITE" id="PS00518">
    <property type="entry name" value="ZF_RING_1"/>
    <property type="match status" value="1"/>
</dbReference>
<keyword evidence="6" id="KW-0347">Helicase</keyword>
<evidence type="ECO:0000313" key="14">
    <source>
        <dbReference type="EMBL" id="KAA8570799.1"/>
    </source>
</evidence>
<feature type="compositionally biased region" description="Acidic residues" evidence="10">
    <location>
        <begin position="1444"/>
        <end position="1455"/>
    </location>
</feature>
<dbReference type="InterPro" id="IPR000330">
    <property type="entry name" value="SNF2_N"/>
</dbReference>
<gene>
    <name evidence="14" type="ORF">EYC84_000191</name>
</gene>
<evidence type="ECO:0000256" key="2">
    <source>
        <dbReference type="ARBA" id="ARBA00022723"/>
    </source>
</evidence>
<dbReference type="Pfam" id="PF00176">
    <property type="entry name" value="SNF2-rel_dom"/>
    <property type="match status" value="1"/>
</dbReference>
<feature type="region of interest" description="Disordered" evidence="10">
    <location>
        <begin position="338"/>
        <end position="375"/>
    </location>
</feature>
<feature type="region of interest" description="Disordered" evidence="10">
    <location>
        <begin position="467"/>
        <end position="594"/>
    </location>
</feature>
<feature type="region of interest" description="Disordered" evidence="10">
    <location>
        <begin position="1441"/>
        <end position="1463"/>
    </location>
</feature>
<dbReference type="InterPro" id="IPR027417">
    <property type="entry name" value="P-loop_NTPase"/>
</dbReference>
<feature type="compositionally biased region" description="Polar residues" evidence="10">
    <location>
        <begin position="1186"/>
        <end position="1199"/>
    </location>
</feature>
<dbReference type="Pfam" id="PF00097">
    <property type="entry name" value="zf-C3HC4"/>
    <property type="match status" value="1"/>
</dbReference>
<protein>
    <submittedName>
        <fullName evidence="14">Uncharacterized protein</fullName>
    </submittedName>
</protein>
<dbReference type="GO" id="GO:0006281">
    <property type="term" value="P:DNA repair"/>
    <property type="evidence" value="ECO:0007669"/>
    <property type="project" value="TreeGrafter"/>
</dbReference>
<keyword evidence="8" id="KW-0067">ATP-binding</keyword>
<dbReference type="EMBL" id="VICG01000006">
    <property type="protein sequence ID" value="KAA8570799.1"/>
    <property type="molecule type" value="Genomic_DNA"/>
</dbReference>
<dbReference type="CDD" id="cd16449">
    <property type="entry name" value="RING-HC"/>
    <property type="match status" value="1"/>
</dbReference>
<dbReference type="InterPro" id="IPR014001">
    <property type="entry name" value="Helicase_ATP-bd"/>
</dbReference>
<dbReference type="InterPro" id="IPR050628">
    <property type="entry name" value="SNF2_RAD54_helicase_TF"/>
</dbReference>
<keyword evidence="2" id="KW-0479">Metal-binding</keyword>
<dbReference type="VEuPathDB" id="FungiDB:MFRU_011g01450"/>
<feature type="compositionally biased region" description="Basic residues" evidence="10">
    <location>
        <begin position="521"/>
        <end position="530"/>
    </location>
</feature>
<keyword evidence="7" id="KW-0862">Zinc</keyword>
<evidence type="ECO:0000259" key="13">
    <source>
        <dbReference type="PROSITE" id="PS51194"/>
    </source>
</evidence>
<dbReference type="InterPro" id="IPR038718">
    <property type="entry name" value="SNF2-like_sf"/>
</dbReference>
<dbReference type="GO" id="GO:0016787">
    <property type="term" value="F:hydrolase activity"/>
    <property type="evidence" value="ECO:0007669"/>
    <property type="project" value="UniProtKB-KW"/>
</dbReference>
<accession>A0A5M9JRW8</accession>
<reference evidence="14 15" key="1">
    <citation type="submission" date="2019-06" db="EMBL/GenBank/DDBJ databases">
        <title>Genome Sequence of the Brown Rot Fungal Pathogen Monilinia fructicola.</title>
        <authorList>
            <person name="De Miccolis Angelini R.M."/>
            <person name="Landi L."/>
            <person name="Abate D."/>
            <person name="Pollastro S."/>
            <person name="Romanazzi G."/>
            <person name="Faretra F."/>
        </authorList>
    </citation>
    <scope>NUCLEOTIDE SEQUENCE [LARGE SCALE GENOMIC DNA]</scope>
    <source>
        <strain evidence="14 15">Mfrc123</strain>
    </source>
</reference>
<dbReference type="GO" id="GO:0008094">
    <property type="term" value="F:ATP-dependent activity, acting on DNA"/>
    <property type="evidence" value="ECO:0007669"/>
    <property type="project" value="TreeGrafter"/>
</dbReference>
<name>A0A5M9JRW8_MONFR</name>
<dbReference type="SMART" id="SM00487">
    <property type="entry name" value="DEXDc"/>
    <property type="match status" value="1"/>
</dbReference>
<dbReference type="SMART" id="SM00184">
    <property type="entry name" value="RING"/>
    <property type="match status" value="1"/>
</dbReference>
<dbReference type="SUPFAM" id="SSF57850">
    <property type="entry name" value="RING/U-box"/>
    <property type="match status" value="1"/>
</dbReference>
<dbReference type="GO" id="GO:0008270">
    <property type="term" value="F:zinc ion binding"/>
    <property type="evidence" value="ECO:0007669"/>
    <property type="project" value="UniProtKB-KW"/>
</dbReference>
<feature type="compositionally biased region" description="Basic residues" evidence="10">
    <location>
        <begin position="571"/>
        <end position="588"/>
    </location>
</feature>
<dbReference type="GO" id="GO:0004386">
    <property type="term" value="F:helicase activity"/>
    <property type="evidence" value="ECO:0007669"/>
    <property type="project" value="UniProtKB-KW"/>
</dbReference>
<dbReference type="PROSITE" id="PS51192">
    <property type="entry name" value="HELICASE_ATP_BIND_1"/>
    <property type="match status" value="1"/>
</dbReference>
<dbReference type="InterPro" id="IPR013083">
    <property type="entry name" value="Znf_RING/FYVE/PHD"/>
</dbReference>
<evidence type="ECO:0000256" key="9">
    <source>
        <dbReference type="PROSITE-ProRule" id="PRU00175"/>
    </source>
</evidence>
<dbReference type="GO" id="GO:0005634">
    <property type="term" value="C:nucleus"/>
    <property type="evidence" value="ECO:0007669"/>
    <property type="project" value="TreeGrafter"/>
</dbReference>
<evidence type="ECO:0000256" key="5">
    <source>
        <dbReference type="ARBA" id="ARBA00022801"/>
    </source>
</evidence>
<evidence type="ECO:0000256" key="10">
    <source>
        <dbReference type="SAM" id="MobiDB-lite"/>
    </source>
</evidence>
<feature type="domain" description="RING-type" evidence="11">
    <location>
        <begin position="1116"/>
        <end position="1164"/>
    </location>
</feature>
<keyword evidence="5" id="KW-0378">Hydrolase</keyword>
<feature type="domain" description="Helicase ATP-binding" evidence="12">
    <location>
        <begin position="719"/>
        <end position="913"/>
    </location>
</feature>
<keyword evidence="4 9" id="KW-0863">Zinc-finger</keyword>
<dbReference type="Gene3D" id="3.40.50.300">
    <property type="entry name" value="P-loop containing nucleotide triphosphate hydrolases"/>
    <property type="match status" value="1"/>
</dbReference>
<organism evidence="14 15">
    <name type="scientific">Monilinia fructicola</name>
    <name type="common">Brown rot fungus</name>
    <name type="synonym">Ciboria fructicola</name>
    <dbReference type="NCBI Taxonomy" id="38448"/>
    <lineage>
        <taxon>Eukaryota</taxon>
        <taxon>Fungi</taxon>
        <taxon>Dikarya</taxon>
        <taxon>Ascomycota</taxon>
        <taxon>Pezizomycotina</taxon>
        <taxon>Leotiomycetes</taxon>
        <taxon>Helotiales</taxon>
        <taxon>Sclerotiniaceae</taxon>
        <taxon>Monilinia</taxon>
    </lineage>
</organism>
<feature type="compositionally biased region" description="Polar residues" evidence="10">
    <location>
        <begin position="49"/>
        <end position="62"/>
    </location>
</feature>
<dbReference type="InterPro" id="IPR049730">
    <property type="entry name" value="SNF2/RAD54-like_C"/>
</dbReference>
<evidence type="ECO:0000256" key="3">
    <source>
        <dbReference type="ARBA" id="ARBA00022741"/>
    </source>
</evidence>
<feature type="region of interest" description="Disordered" evidence="10">
    <location>
        <begin position="1176"/>
        <end position="1220"/>
    </location>
</feature>
<dbReference type="PROSITE" id="PS51194">
    <property type="entry name" value="HELICASE_CTER"/>
    <property type="match status" value="1"/>
</dbReference>
<dbReference type="CDD" id="cd18008">
    <property type="entry name" value="DEXDc_SHPRH-like"/>
    <property type="match status" value="1"/>
</dbReference>
<feature type="compositionally biased region" description="Low complexity" evidence="10">
    <location>
        <begin position="202"/>
        <end position="213"/>
    </location>
</feature>
<dbReference type="Gene3D" id="3.30.40.10">
    <property type="entry name" value="Zinc/RING finger domain, C3HC4 (zinc finger)"/>
    <property type="match status" value="1"/>
</dbReference>